<evidence type="ECO:0000256" key="1">
    <source>
        <dbReference type="SAM" id="Coils"/>
    </source>
</evidence>
<dbReference type="EMBL" id="WTYO01000003">
    <property type="protein sequence ID" value="MXO69022.1"/>
    <property type="molecule type" value="Genomic_DNA"/>
</dbReference>
<dbReference type="Proteomes" id="UP000444401">
    <property type="component" value="Unassembled WGS sequence"/>
</dbReference>
<comment type="caution">
    <text evidence="2">The sequence shown here is derived from an EMBL/GenBank/DDBJ whole genome shotgun (WGS) entry which is preliminary data.</text>
</comment>
<keyword evidence="1" id="KW-0175">Coiled coil</keyword>
<feature type="coiled-coil region" evidence="1">
    <location>
        <begin position="15"/>
        <end position="42"/>
    </location>
</feature>
<protein>
    <submittedName>
        <fullName evidence="2">Uncharacterized protein</fullName>
    </submittedName>
</protein>
<keyword evidence="3" id="KW-1185">Reference proteome</keyword>
<organism evidence="2 3">
    <name type="scientific">Pelagerythrobacter marinus</name>
    <dbReference type="NCBI Taxonomy" id="538382"/>
    <lineage>
        <taxon>Bacteria</taxon>
        <taxon>Pseudomonadati</taxon>
        <taxon>Pseudomonadota</taxon>
        <taxon>Alphaproteobacteria</taxon>
        <taxon>Sphingomonadales</taxon>
        <taxon>Erythrobacteraceae</taxon>
        <taxon>Pelagerythrobacter</taxon>
    </lineage>
</organism>
<sequence>MLDHFNTASLVTLSKAELETLLASLQAKLSATQAEADKASLEADIATVRRYLHSLSPKP</sequence>
<accession>A0ABW9V243</accession>
<evidence type="ECO:0000313" key="3">
    <source>
        <dbReference type="Proteomes" id="UP000444401"/>
    </source>
</evidence>
<proteinExistence type="predicted"/>
<reference evidence="2 3" key="1">
    <citation type="submission" date="2019-12" db="EMBL/GenBank/DDBJ databases">
        <title>Genomic-based taxomic classification of the family Erythrobacteraceae.</title>
        <authorList>
            <person name="Xu L."/>
        </authorList>
    </citation>
    <scope>NUCLEOTIDE SEQUENCE [LARGE SCALE GENOMIC DNA]</scope>
    <source>
        <strain evidence="2 3">H32</strain>
    </source>
</reference>
<dbReference type="RefSeq" id="WP_160733613.1">
    <property type="nucleotide sequence ID" value="NZ_WTYO01000003.1"/>
</dbReference>
<evidence type="ECO:0000313" key="2">
    <source>
        <dbReference type="EMBL" id="MXO69022.1"/>
    </source>
</evidence>
<name>A0ABW9V243_9SPHN</name>
<gene>
    <name evidence="2" type="ORF">GRI72_09315</name>
</gene>